<gene>
    <name evidence="1" type="ORF">H9894_00570</name>
</gene>
<evidence type="ECO:0000313" key="1">
    <source>
        <dbReference type="EMBL" id="HIV99679.1"/>
    </source>
</evidence>
<proteinExistence type="predicted"/>
<dbReference type="AlphaFoldDB" id="A0A9D1PU81"/>
<name>A0A9D1PU81_9BACT</name>
<dbReference type="Proteomes" id="UP000886752">
    <property type="component" value="Unassembled WGS sequence"/>
</dbReference>
<dbReference type="NCBIfam" id="NF033939">
    <property type="entry name" value="DESULF_POR1"/>
    <property type="match status" value="1"/>
</dbReference>
<dbReference type="InterPro" id="IPR059232">
    <property type="entry name" value="Porin_put"/>
</dbReference>
<sequence>MARFHSSCLGKQLVPGAAVMALVMALLLCLPGSLQAVDFRVKGVWQMAFQYSNVTPKGVDGADRFGALQRFRTQIDAVASENLSGSVTFEIGDVEWGKSASGGALGADGKIVELRYAYLDWMVPNTDVKVRMGLQHLRLPGILSRWGFGAVFGHDMAGINVSSPIYKSDDLNIDATFFWARPYNDNSQALFQDDNTQHLDNLDVFALSVPIRGDRFRVNPWAMYAMIGKYSLTNLTASPEPAQVVPRGGLMPVMGGYYADFQSNYVKGLSKPWGDGFWAGLCAEFFLTDSFKIGIEGAYGSVDMGEVKHYKGFGGDRTFQAKRSGWYIGARADWKLDWGTPGIIAWYGPGDDSNPYNGSERLPSFNTPWGVTALGFGGGDMDSVTWKVLGHNPSGMVGVVGQIDDISFIEDLTHVIRFGYYWGTNSKEMPRKAKMTTWPSRQDGPAAYLTTTDSAWEANLVNRYKIYENLELGLELAYVRLNLDGDTWHEAADSQLKDNYRVSCCFTYSF</sequence>
<accession>A0A9D1PU81</accession>
<reference evidence="1" key="1">
    <citation type="journal article" date="2021" name="PeerJ">
        <title>Extensive microbial diversity within the chicken gut microbiome revealed by metagenomics and culture.</title>
        <authorList>
            <person name="Gilroy R."/>
            <person name="Ravi A."/>
            <person name="Getino M."/>
            <person name="Pursley I."/>
            <person name="Horton D.L."/>
            <person name="Alikhan N.F."/>
            <person name="Baker D."/>
            <person name="Gharbi K."/>
            <person name="Hall N."/>
            <person name="Watson M."/>
            <person name="Adriaenssens E.M."/>
            <person name="Foster-Nyarko E."/>
            <person name="Jarju S."/>
            <person name="Secka A."/>
            <person name="Antonio M."/>
            <person name="Oren A."/>
            <person name="Chaudhuri R.R."/>
            <person name="La Ragione R."/>
            <person name="Hildebrand F."/>
            <person name="Pallen M.J."/>
        </authorList>
    </citation>
    <scope>NUCLEOTIDE SEQUENCE</scope>
    <source>
        <strain evidence="1">ChiHecec2B26-446</strain>
    </source>
</reference>
<organism evidence="1 2">
    <name type="scientific">Candidatus Desulfovibrio intestinipullorum</name>
    <dbReference type="NCBI Taxonomy" id="2838536"/>
    <lineage>
        <taxon>Bacteria</taxon>
        <taxon>Pseudomonadati</taxon>
        <taxon>Thermodesulfobacteriota</taxon>
        <taxon>Desulfovibrionia</taxon>
        <taxon>Desulfovibrionales</taxon>
        <taxon>Desulfovibrionaceae</taxon>
        <taxon>Desulfovibrio</taxon>
    </lineage>
</organism>
<reference evidence="1" key="2">
    <citation type="submission" date="2021-04" db="EMBL/GenBank/DDBJ databases">
        <authorList>
            <person name="Gilroy R."/>
        </authorList>
    </citation>
    <scope>NUCLEOTIDE SEQUENCE</scope>
    <source>
        <strain evidence="1">ChiHecec2B26-446</strain>
    </source>
</reference>
<protein>
    <submittedName>
        <fullName evidence="1">Outer membrane homotrimeric porin</fullName>
    </submittedName>
</protein>
<evidence type="ECO:0000313" key="2">
    <source>
        <dbReference type="Proteomes" id="UP000886752"/>
    </source>
</evidence>
<comment type="caution">
    <text evidence="1">The sequence shown here is derived from an EMBL/GenBank/DDBJ whole genome shotgun (WGS) entry which is preliminary data.</text>
</comment>
<dbReference type="EMBL" id="DXHV01000008">
    <property type="protein sequence ID" value="HIV99679.1"/>
    <property type="molecule type" value="Genomic_DNA"/>
</dbReference>